<organism evidence="1 2">
    <name type="scientific">Nostoc parmelioides FACHB-3921</name>
    <dbReference type="NCBI Taxonomy" id="2692909"/>
    <lineage>
        <taxon>Bacteria</taxon>
        <taxon>Bacillati</taxon>
        <taxon>Cyanobacteriota</taxon>
        <taxon>Cyanophyceae</taxon>
        <taxon>Nostocales</taxon>
        <taxon>Nostocaceae</taxon>
        <taxon>Nostoc</taxon>
    </lineage>
</organism>
<name>A0ABR8BET1_9NOSO</name>
<accession>A0ABR8BET1</accession>
<proteinExistence type="predicted"/>
<evidence type="ECO:0000313" key="1">
    <source>
        <dbReference type="EMBL" id="MBD2252029.1"/>
    </source>
</evidence>
<dbReference type="EMBL" id="JACJQL010000014">
    <property type="protein sequence ID" value="MBD2252029.1"/>
    <property type="molecule type" value="Genomic_DNA"/>
</dbReference>
<protein>
    <submittedName>
        <fullName evidence="1">Uncharacterized protein</fullName>
    </submittedName>
</protein>
<evidence type="ECO:0000313" key="2">
    <source>
        <dbReference type="Proteomes" id="UP000621307"/>
    </source>
</evidence>
<dbReference type="Proteomes" id="UP000621307">
    <property type="component" value="Unassembled WGS sequence"/>
</dbReference>
<reference evidence="1 2" key="1">
    <citation type="journal article" date="2020" name="ISME J.">
        <title>Comparative genomics reveals insights into cyanobacterial evolution and habitat adaptation.</title>
        <authorList>
            <person name="Chen M.Y."/>
            <person name="Teng W.K."/>
            <person name="Zhao L."/>
            <person name="Hu C.X."/>
            <person name="Zhou Y.K."/>
            <person name="Han B.P."/>
            <person name="Song L.R."/>
            <person name="Shu W.S."/>
        </authorList>
    </citation>
    <scope>NUCLEOTIDE SEQUENCE [LARGE SCALE GENOMIC DNA]</scope>
    <source>
        <strain evidence="1 2">FACHB-3921</strain>
    </source>
</reference>
<sequence>MLIFPKLVAAMKWGVSGSLGVAIRSKLLPDYDSGCTGNNSRLGKLHES</sequence>
<comment type="caution">
    <text evidence="1">The sequence shown here is derived from an EMBL/GenBank/DDBJ whole genome shotgun (WGS) entry which is preliminary data.</text>
</comment>
<gene>
    <name evidence="1" type="ORF">H6G14_12050</name>
</gene>
<keyword evidence="2" id="KW-1185">Reference proteome</keyword>
<dbReference type="RefSeq" id="WP_190567651.1">
    <property type="nucleotide sequence ID" value="NZ_JACJQL010000014.1"/>
</dbReference>